<evidence type="ECO:0000256" key="8">
    <source>
        <dbReference type="HAMAP-Rule" id="MF_02220"/>
    </source>
</evidence>
<organism evidence="13 14">
    <name type="scientific">Rubrobacter taiwanensis</name>
    <dbReference type="NCBI Taxonomy" id="185139"/>
    <lineage>
        <taxon>Bacteria</taxon>
        <taxon>Bacillati</taxon>
        <taxon>Actinomycetota</taxon>
        <taxon>Rubrobacteria</taxon>
        <taxon>Rubrobacterales</taxon>
        <taxon>Rubrobacteraceae</taxon>
        <taxon>Rubrobacter</taxon>
    </lineage>
</organism>
<evidence type="ECO:0000256" key="3">
    <source>
        <dbReference type="ARBA" id="ARBA00022679"/>
    </source>
</evidence>
<keyword evidence="2 8" id="KW-0859">Xylose metabolism</keyword>
<feature type="domain" description="Carbohydrate kinase FGGY C-terminal" evidence="12">
    <location>
        <begin position="255"/>
        <end position="438"/>
    </location>
</feature>
<dbReference type="PROSITE" id="PS00445">
    <property type="entry name" value="FGGY_KINASES_2"/>
    <property type="match status" value="1"/>
</dbReference>
<comment type="function">
    <text evidence="8">Catalyzes the phosphorylation of D-xylulose to D-xylulose 5-phosphate.</text>
</comment>
<dbReference type="InterPro" id="IPR050406">
    <property type="entry name" value="FGGY_Carb_Kinase"/>
</dbReference>
<dbReference type="InterPro" id="IPR018483">
    <property type="entry name" value="Carb_kinase_FGGY_CS"/>
</dbReference>
<keyword evidence="14" id="KW-1185">Reference proteome</keyword>
<dbReference type="CDD" id="cd07808">
    <property type="entry name" value="ASKHA_NBD_FGGY_EcXK-like"/>
    <property type="match status" value="1"/>
</dbReference>
<dbReference type="SUPFAM" id="SSF53067">
    <property type="entry name" value="Actin-like ATPase domain"/>
    <property type="match status" value="2"/>
</dbReference>
<dbReference type="GO" id="GO:0004856">
    <property type="term" value="F:D-xylulokinase activity"/>
    <property type="evidence" value="ECO:0007669"/>
    <property type="project" value="UniProtKB-UniRule"/>
</dbReference>
<comment type="catalytic activity">
    <reaction evidence="8 10">
        <text>D-xylulose + ATP = D-xylulose 5-phosphate + ADP + H(+)</text>
        <dbReference type="Rhea" id="RHEA:10964"/>
        <dbReference type="ChEBI" id="CHEBI:15378"/>
        <dbReference type="ChEBI" id="CHEBI:17140"/>
        <dbReference type="ChEBI" id="CHEBI:30616"/>
        <dbReference type="ChEBI" id="CHEBI:57737"/>
        <dbReference type="ChEBI" id="CHEBI:456216"/>
        <dbReference type="EC" id="2.7.1.17"/>
    </reaction>
</comment>
<dbReference type="PRINTS" id="PR00301">
    <property type="entry name" value="HEATSHOCK70"/>
</dbReference>
<dbReference type="AlphaFoldDB" id="A0A4V2NW13"/>
<dbReference type="PIRSF" id="PIRSF000538">
    <property type="entry name" value="GlpK"/>
    <property type="match status" value="1"/>
</dbReference>
<dbReference type="InterPro" id="IPR043129">
    <property type="entry name" value="ATPase_NBD"/>
</dbReference>
<dbReference type="GO" id="GO:0005998">
    <property type="term" value="P:xylulose catabolic process"/>
    <property type="evidence" value="ECO:0007669"/>
    <property type="project" value="UniProtKB-UniRule"/>
</dbReference>
<dbReference type="RefSeq" id="WP_132692363.1">
    <property type="nucleotide sequence ID" value="NZ_SKBU01000023.1"/>
</dbReference>
<keyword evidence="5 8" id="KW-0418">Kinase</keyword>
<evidence type="ECO:0000313" key="14">
    <source>
        <dbReference type="Proteomes" id="UP000295244"/>
    </source>
</evidence>
<feature type="domain" description="Carbohydrate kinase FGGY N-terminal" evidence="11">
    <location>
        <begin position="4"/>
        <end position="244"/>
    </location>
</feature>
<dbReference type="NCBIfam" id="TIGR01312">
    <property type="entry name" value="XylB"/>
    <property type="match status" value="1"/>
</dbReference>
<dbReference type="PANTHER" id="PTHR43095">
    <property type="entry name" value="SUGAR KINASE"/>
    <property type="match status" value="1"/>
</dbReference>
<dbReference type="InterPro" id="IPR018484">
    <property type="entry name" value="FGGY_N"/>
</dbReference>
<feature type="active site" description="Proton acceptor" evidence="8">
    <location>
        <position position="237"/>
    </location>
</feature>
<evidence type="ECO:0000256" key="4">
    <source>
        <dbReference type="ARBA" id="ARBA00022741"/>
    </source>
</evidence>
<dbReference type="InterPro" id="IPR006000">
    <property type="entry name" value="Xylulokinase"/>
</dbReference>
<dbReference type="Proteomes" id="UP000295244">
    <property type="component" value="Unassembled WGS sequence"/>
</dbReference>
<dbReference type="PANTHER" id="PTHR43095:SF5">
    <property type="entry name" value="XYLULOSE KINASE"/>
    <property type="match status" value="1"/>
</dbReference>
<name>A0A4V2NW13_9ACTN</name>
<dbReference type="GO" id="GO:0005524">
    <property type="term" value="F:ATP binding"/>
    <property type="evidence" value="ECO:0007669"/>
    <property type="project" value="UniProtKB-UniRule"/>
</dbReference>
<evidence type="ECO:0000259" key="12">
    <source>
        <dbReference type="Pfam" id="PF02782"/>
    </source>
</evidence>
<evidence type="ECO:0000256" key="5">
    <source>
        <dbReference type="ARBA" id="ARBA00022777"/>
    </source>
</evidence>
<feature type="site" description="Important for activity" evidence="8">
    <location>
        <position position="8"/>
    </location>
</feature>
<keyword evidence="6 8" id="KW-0067">ATP-binding</keyword>
<evidence type="ECO:0000313" key="13">
    <source>
        <dbReference type="EMBL" id="TCJ15602.1"/>
    </source>
</evidence>
<comment type="similarity">
    <text evidence="1 8 9">Belongs to the FGGY kinase family.</text>
</comment>
<dbReference type="InterPro" id="IPR018485">
    <property type="entry name" value="FGGY_C"/>
</dbReference>
<evidence type="ECO:0000256" key="7">
    <source>
        <dbReference type="ARBA" id="ARBA00023277"/>
    </source>
</evidence>
<evidence type="ECO:0000259" key="11">
    <source>
        <dbReference type="Pfam" id="PF00370"/>
    </source>
</evidence>
<dbReference type="InterPro" id="IPR000577">
    <property type="entry name" value="Carb_kinase_FGGY"/>
</dbReference>
<sequence length="505" mass="54173">MSVLIGLDIGTTGARAVAVEEDGRVLAEASSEYPLMSPRPGWSEQDPEDWWQASREVLGRVATKVGGEVAGLGLTGQMHGSVFLNSSEEVIRPTLLWNDQRTLKQCEKITEAVGEERLLAIAGNPALTGFQAPKILWLRDEEPQNYEKVAGVLLPKDYVRLRLTGEHATDASDAAGTLLLDVRLRDWSEEILSALEIPKEWLPAVYEGPQKTGALRETVARELGLPPGIPVAAGGGDNAAAAVGTGIIREGIISSSIGTSGVLFAHTDTFSPDPSGRIHAFCHAVPGKWHLMGVTLSAGGSLGWWRGALRRDFEELVEAASEVQPGSEGLLFLPYLSGERTPHLDPKARGAFFGLTSRHTLAHMSRALMEGVVFSLRDALEIMGGLGVGAEEVRVTGGGARSPLWRELQADIYGAPIYRTTADEGPAYGAALLAGVACGVYTDVEEACSHIRLRDEVVRPHPERVALYNGYYEVYRSLYPATRDAMSSLTDLAASGQHRPGKAPA</sequence>
<gene>
    <name evidence="8 10 13" type="primary">xylB</name>
    <name evidence="13" type="ORF">E0L93_12315</name>
</gene>
<dbReference type="EMBL" id="SKBU01000023">
    <property type="protein sequence ID" value="TCJ15602.1"/>
    <property type="molecule type" value="Genomic_DNA"/>
</dbReference>
<dbReference type="Pfam" id="PF00370">
    <property type="entry name" value="FGGY_N"/>
    <property type="match status" value="1"/>
</dbReference>
<dbReference type="EC" id="2.7.1.17" evidence="8 10"/>
<comment type="caution">
    <text evidence="13">The sequence shown here is derived from an EMBL/GenBank/DDBJ whole genome shotgun (WGS) entry which is preliminary data.</text>
</comment>
<keyword evidence="3 8" id="KW-0808">Transferase</keyword>
<evidence type="ECO:0000256" key="10">
    <source>
        <dbReference type="RuleBase" id="RU364073"/>
    </source>
</evidence>
<accession>A0A4V2NW13</accession>
<dbReference type="Pfam" id="PF02782">
    <property type="entry name" value="FGGY_C"/>
    <property type="match status" value="1"/>
</dbReference>
<reference evidence="13 14" key="1">
    <citation type="submission" date="2019-03" db="EMBL/GenBank/DDBJ databases">
        <title>Whole genome sequence of a novel Rubrobacter taiwanensis strain, isolated from Yellowstone National Park.</title>
        <authorList>
            <person name="Freed S."/>
            <person name="Ramaley R.F."/>
            <person name="Kyndt J.A."/>
        </authorList>
    </citation>
    <scope>NUCLEOTIDE SEQUENCE [LARGE SCALE GENOMIC DNA]</scope>
    <source>
        <strain evidence="13 14">Yellowstone</strain>
    </source>
</reference>
<dbReference type="HAMAP" id="MF_02220">
    <property type="entry name" value="XylB"/>
    <property type="match status" value="1"/>
</dbReference>
<proteinExistence type="inferred from homology"/>
<keyword evidence="7 8" id="KW-0119">Carbohydrate metabolism</keyword>
<evidence type="ECO:0000256" key="6">
    <source>
        <dbReference type="ARBA" id="ARBA00022840"/>
    </source>
</evidence>
<evidence type="ECO:0000256" key="2">
    <source>
        <dbReference type="ARBA" id="ARBA00022629"/>
    </source>
</evidence>
<evidence type="ECO:0000256" key="1">
    <source>
        <dbReference type="ARBA" id="ARBA00009156"/>
    </source>
</evidence>
<dbReference type="OrthoDB" id="9782710at2"/>
<protein>
    <recommendedName>
        <fullName evidence="8 10">Xylulose kinase</fullName>
        <shortName evidence="8 10">Xylulokinase</shortName>
        <ecNumber evidence="8 10">2.7.1.17</ecNumber>
    </recommendedName>
</protein>
<feature type="binding site" evidence="8">
    <location>
        <begin position="78"/>
        <end position="79"/>
    </location>
    <ligand>
        <name>substrate</name>
    </ligand>
</feature>
<dbReference type="Gene3D" id="3.30.420.40">
    <property type="match status" value="2"/>
</dbReference>
<evidence type="ECO:0000256" key="9">
    <source>
        <dbReference type="RuleBase" id="RU003733"/>
    </source>
</evidence>
<keyword evidence="4 8" id="KW-0547">Nucleotide-binding</keyword>
<dbReference type="GO" id="GO:0042732">
    <property type="term" value="P:D-xylose metabolic process"/>
    <property type="evidence" value="ECO:0007669"/>
    <property type="project" value="UniProtKB-KW"/>
</dbReference>